<name>A0A067PFM8_9AGAM</name>
<evidence type="ECO:0008006" key="3">
    <source>
        <dbReference type="Google" id="ProtNLM"/>
    </source>
</evidence>
<dbReference type="Proteomes" id="UP000027265">
    <property type="component" value="Unassembled WGS sequence"/>
</dbReference>
<dbReference type="EMBL" id="KL197732">
    <property type="protein sequence ID" value="KDQ53718.1"/>
    <property type="molecule type" value="Genomic_DNA"/>
</dbReference>
<dbReference type="InParanoid" id="A0A067PFM8"/>
<sequence length="518" mass="57539">MSSQSSARLLGLSCGQHVLGITEICREVCLTVKDSGRETWRRDLMAAACCCRAMSETPIEILWEDMISPVPLLALLPNLSMNSSGVYEIVRPFKTEDWIRFDAYTRHVRTLRYEHPHSGNCTIYQKIFNQKSSPLFPFLRSIQWLHSSPRSFIACPIIMEIIPFLTLSMDHIVVGDLHRYIHGPPDSQGDSKFYSLLNTLPTLCPSLKSLHLSGPMSTTSLFFVVGFTQLGSLSIDNGHCVNTLTLSALASLKFLHTLSVVNFSSPALQTSIMPVQSFPSLKTLDIVRGSAPHLLLLLTSVSSRSFGRCHVEEVGGGSIDDMVLLMKQLARFHLSLVELRWKSTGAERELGADVDFATELLQPLFTLGRLEWLELDLGLTYSNVPTFPGVFGLKMGQSWPKIRQLTIQSSMFQFSMESLAEFISQCPDVVSICLNLSVETDAGSASHMDIALITPRTSLVEIRAPIDGCRDAYRLAGILHHLFPNLKKWALSNDVNNELVNIIMGRPAGTRSARSKQV</sequence>
<protein>
    <recommendedName>
        <fullName evidence="3">F-box domain-containing protein</fullName>
    </recommendedName>
</protein>
<dbReference type="AlphaFoldDB" id="A0A067PFM8"/>
<dbReference type="STRING" id="933084.A0A067PFM8"/>
<gene>
    <name evidence="1" type="ORF">JAAARDRAFT_421395</name>
</gene>
<proteinExistence type="predicted"/>
<dbReference type="SUPFAM" id="SSF52047">
    <property type="entry name" value="RNI-like"/>
    <property type="match status" value="1"/>
</dbReference>
<accession>A0A067PFM8</accession>
<dbReference type="InterPro" id="IPR032675">
    <property type="entry name" value="LRR_dom_sf"/>
</dbReference>
<evidence type="ECO:0000313" key="1">
    <source>
        <dbReference type="EMBL" id="KDQ53718.1"/>
    </source>
</evidence>
<dbReference type="Gene3D" id="3.80.10.10">
    <property type="entry name" value="Ribonuclease Inhibitor"/>
    <property type="match status" value="1"/>
</dbReference>
<dbReference type="HOGENOM" id="CLU_021164_3_0_1"/>
<reference evidence="2" key="1">
    <citation type="journal article" date="2014" name="Proc. Natl. Acad. Sci. U.S.A.">
        <title>Extensive sampling of basidiomycete genomes demonstrates inadequacy of the white-rot/brown-rot paradigm for wood decay fungi.</title>
        <authorList>
            <person name="Riley R."/>
            <person name="Salamov A.A."/>
            <person name="Brown D.W."/>
            <person name="Nagy L.G."/>
            <person name="Floudas D."/>
            <person name="Held B.W."/>
            <person name="Levasseur A."/>
            <person name="Lombard V."/>
            <person name="Morin E."/>
            <person name="Otillar R."/>
            <person name="Lindquist E.A."/>
            <person name="Sun H."/>
            <person name="LaButti K.M."/>
            <person name="Schmutz J."/>
            <person name="Jabbour D."/>
            <person name="Luo H."/>
            <person name="Baker S.E."/>
            <person name="Pisabarro A.G."/>
            <person name="Walton J.D."/>
            <person name="Blanchette R.A."/>
            <person name="Henrissat B."/>
            <person name="Martin F."/>
            <person name="Cullen D."/>
            <person name="Hibbett D.S."/>
            <person name="Grigoriev I.V."/>
        </authorList>
    </citation>
    <scope>NUCLEOTIDE SEQUENCE [LARGE SCALE GENOMIC DNA]</scope>
    <source>
        <strain evidence="2">MUCL 33604</strain>
    </source>
</reference>
<evidence type="ECO:0000313" key="2">
    <source>
        <dbReference type="Proteomes" id="UP000027265"/>
    </source>
</evidence>
<organism evidence="1 2">
    <name type="scientific">Jaapia argillacea MUCL 33604</name>
    <dbReference type="NCBI Taxonomy" id="933084"/>
    <lineage>
        <taxon>Eukaryota</taxon>
        <taxon>Fungi</taxon>
        <taxon>Dikarya</taxon>
        <taxon>Basidiomycota</taxon>
        <taxon>Agaricomycotina</taxon>
        <taxon>Agaricomycetes</taxon>
        <taxon>Agaricomycetidae</taxon>
        <taxon>Jaapiales</taxon>
        <taxon>Jaapiaceae</taxon>
        <taxon>Jaapia</taxon>
    </lineage>
</organism>
<dbReference type="OrthoDB" id="3041441at2759"/>
<keyword evidence="2" id="KW-1185">Reference proteome</keyword>